<feature type="domain" description="HhH-GPD" evidence="5">
    <location>
        <begin position="157"/>
        <end position="324"/>
    </location>
</feature>
<keyword evidence="4" id="KW-0234">DNA repair</keyword>
<dbReference type="GO" id="GO:0006307">
    <property type="term" value="P:DNA alkylation repair"/>
    <property type="evidence" value="ECO:0007669"/>
    <property type="project" value="TreeGrafter"/>
</dbReference>
<dbReference type="SMART" id="SM00478">
    <property type="entry name" value="ENDO3c"/>
    <property type="match status" value="1"/>
</dbReference>
<keyword evidence="6" id="KW-0378">Hydrolase</keyword>
<dbReference type="GO" id="GO:0005737">
    <property type="term" value="C:cytoplasm"/>
    <property type="evidence" value="ECO:0007669"/>
    <property type="project" value="TreeGrafter"/>
</dbReference>
<dbReference type="SUPFAM" id="SSF48150">
    <property type="entry name" value="DNA-glycosylase"/>
    <property type="match status" value="1"/>
</dbReference>
<keyword evidence="6" id="KW-0326">Glycosidase</keyword>
<evidence type="ECO:0000256" key="2">
    <source>
        <dbReference type="ARBA" id="ARBA00012000"/>
    </source>
</evidence>
<reference evidence="8 9" key="1">
    <citation type="submission" date="2019-11" db="EMBL/GenBank/DDBJ databases">
        <authorList>
            <person name="Holert J."/>
        </authorList>
    </citation>
    <scope>NUCLEOTIDE SEQUENCE [LARGE SCALE GENOMIC DNA]</scope>
    <source>
        <strain evidence="7">BC3_2A</strain>
        <strain evidence="6">SB11_1A</strain>
    </source>
</reference>
<evidence type="ECO:0000313" key="7">
    <source>
        <dbReference type="EMBL" id="CAA0111929.1"/>
    </source>
</evidence>
<dbReference type="AlphaFoldDB" id="A0A5S9NT66"/>
<proteinExistence type="predicted"/>
<comment type="catalytic activity">
    <reaction evidence="1">
        <text>Hydrolysis of alkylated DNA, releasing 3-methyladenine, 3-methylguanine, 7-methylguanine and 7-methyladenine.</text>
        <dbReference type="EC" id="3.2.2.21"/>
    </reaction>
</comment>
<evidence type="ECO:0000313" key="8">
    <source>
        <dbReference type="Proteomes" id="UP000435877"/>
    </source>
</evidence>
<dbReference type="GO" id="GO:0006285">
    <property type="term" value="P:base-excision repair, AP site formation"/>
    <property type="evidence" value="ECO:0007669"/>
    <property type="project" value="TreeGrafter"/>
</dbReference>
<dbReference type="Pfam" id="PF00730">
    <property type="entry name" value="HhH-GPD"/>
    <property type="match status" value="1"/>
</dbReference>
<evidence type="ECO:0000256" key="3">
    <source>
        <dbReference type="ARBA" id="ARBA00022763"/>
    </source>
</evidence>
<dbReference type="InterPro" id="IPR011257">
    <property type="entry name" value="DNA_glycosylase"/>
</dbReference>
<gene>
    <name evidence="6" type="primary">alkA</name>
    <name evidence="6" type="ORF">IHBHHGIJ_02539</name>
    <name evidence="7" type="ORF">KFEGEMFD_02726</name>
</gene>
<keyword evidence="3" id="KW-0227">DNA damage</keyword>
<dbReference type="InterPro" id="IPR051912">
    <property type="entry name" value="Alkylbase_DNA_Glycosylase/TA"/>
</dbReference>
<accession>A0A5S9NT66</accession>
<dbReference type="GO" id="GO:0043916">
    <property type="term" value="F:DNA-7-methylguanine glycosylase activity"/>
    <property type="evidence" value="ECO:0007669"/>
    <property type="project" value="TreeGrafter"/>
</dbReference>
<protein>
    <recommendedName>
        <fullName evidence="2">DNA-3-methyladenine glycosylase II</fullName>
        <ecNumber evidence="2">3.2.2.21</ecNumber>
    </recommendedName>
</protein>
<dbReference type="GO" id="GO:0032131">
    <property type="term" value="F:alkylated DNA binding"/>
    <property type="evidence" value="ECO:0007669"/>
    <property type="project" value="TreeGrafter"/>
</dbReference>
<evidence type="ECO:0000256" key="1">
    <source>
        <dbReference type="ARBA" id="ARBA00000086"/>
    </source>
</evidence>
<evidence type="ECO:0000313" key="6">
    <source>
        <dbReference type="EMBL" id="CAA0093855.1"/>
    </source>
</evidence>
<organism evidence="6 8">
    <name type="scientific">Zhongshania aliphaticivorans</name>
    <dbReference type="NCBI Taxonomy" id="1470434"/>
    <lineage>
        <taxon>Bacteria</taxon>
        <taxon>Pseudomonadati</taxon>
        <taxon>Pseudomonadota</taxon>
        <taxon>Gammaproteobacteria</taxon>
        <taxon>Cellvibrionales</taxon>
        <taxon>Spongiibacteraceae</taxon>
        <taxon>Zhongshania</taxon>
    </lineage>
</organism>
<dbReference type="PANTHER" id="PTHR43003:SF13">
    <property type="entry name" value="DNA-3-METHYLADENINE GLYCOSYLASE 2"/>
    <property type="match status" value="1"/>
</dbReference>
<dbReference type="CDD" id="cd00056">
    <property type="entry name" value="ENDO3c"/>
    <property type="match status" value="1"/>
</dbReference>
<dbReference type="Proteomes" id="UP000439591">
    <property type="component" value="Unassembled WGS sequence"/>
</dbReference>
<dbReference type="Gene3D" id="1.10.1670.40">
    <property type="match status" value="1"/>
</dbReference>
<sequence length="328" mass="36040">MLSNEQVVSLTLTLPMHYRFKDVLAFHGRDKEQVSERIFAHGYKDSGASLDGGDVQDDSFEKALIWQGRVCCLRVIFLHDIAKVSLCWDGSLFAPTEKALVYARLNELAGRILGLNQDVDTFEHKMAALFVGQLQYNRGLRVPQSVSPFEALCWAVIGQQISVSAAISIRRRFIQQFGVAHSNGLLCHPDPALLASADVASLRSVGLSATKARTLLDLAHEIDGQSLVLPVLDDGETVDTEVANSISKALCGIRGIGPWTVNYALLRGFAFLDGSLHGDVAVRRNLQKLLQQEDKVTPEQAQHWLAQCAPWRALAAAHLWALDSGVNY</sequence>
<dbReference type="GO" id="GO:0032993">
    <property type="term" value="C:protein-DNA complex"/>
    <property type="evidence" value="ECO:0007669"/>
    <property type="project" value="TreeGrafter"/>
</dbReference>
<dbReference type="RefSeq" id="WP_200842664.1">
    <property type="nucleotide sequence ID" value="NZ_CACSIK010000001.1"/>
</dbReference>
<dbReference type="PANTHER" id="PTHR43003">
    <property type="entry name" value="DNA-3-METHYLADENINE GLYCOSYLASE"/>
    <property type="match status" value="1"/>
</dbReference>
<dbReference type="GO" id="GO:0008725">
    <property type="term" value="F:DNA-3-methyladenine glycosylase activity"/>
    <property type="evidence" value="ECO:0007669"/>
    <property type="project" value="TreeGrafter"/>
</dbReference>
<dbReference type="InterPro" id="IPR003265">
    <property type="entry name" value="HhH-GPD_domain"/>
</dbReference>
<name>A0A5S9NT66_9GAMM</name>
<dbReference type="EMBL" id="CACSIK010000001">
    <property type="protein sequence ID" value="CAA0093855.1"/>
    <property type="molecule type" value="Genomic_DNA"/>
</dbReference>
<dbReference type="Gene3D" id="1.10.340.30">
    <property type="entry name" value="Hypothetical protein, domain 2"/>
    <property type="match status" value="1"/>
</dbReference>
<evidence type="ECO:0000259" key="5">
    <source>
        <dbReference type="SMART" id="SM00478"/>
    </source>
</evidence>
<evidence type="ECO:0000313" key="9">
    <source>
        <dbReference type="Proteomes" id="UP000439591"/>
    </source>
</evidence>
<dbReference type="EC" id="3.2.2.21" evidence="2"/>
<keyword evidence="8" id="KW-1185">Reference proteome</keyword>
<evidence type="ECO:0000256" key="4">
    <source>
        <dbReference type="ARBA" id="ARBA00023204"/>
    </source>
</evidence>
<dbReference type="EMBL" id="CACSIM010000004">
    <property type="protein sequence ID" value="CAA0111929.1"/>
    <property type="molecule type" value="Genomic_DNA"/>
</dbReference>
<dbReference type="Proteomes" id="UP000435877">
    <property type="component" value="Unassembled WGS sequence"/>
</dbReference>